<evidence type="ECO:0000313" key="1">
    <source>
        <dbReference type="EMBL" id="MBD3868250.1"/>
    </source>
</evidence>
<comment type="caution">
    <text evidence="1">The sequence shown here is derived from an EMBL/GenBank/DDBJ whole genome shotgun (WGS) entry which is preliminary data.</text>
</comment>
<organism evidence="1 2">
    <name type="scientific">Candidatus Polarisedimenticola svalbardensis</name>
    <dbReference type="NCBI Taxonomy" id="2886004"/>
    <lineage>
        <taxon>Bacteria</taxon>
        <taxon>Pseudomonadati</taxon>
        <taxon>Acidobacteriota</taxon>
        <taxon>Candidatus Polarisedimenticolia</taxon>
        <taxon>Candidatus Polarisedimenticolales</taxon>
        <taxon>Candidatus Polarisedimenticolaceae</taxon>
        <taxon>Candidatus Polarisedimenticola</taxon>
    </lineage>
</organism>
<sequence length="92" mass="10423">MDRLEGGDLAREIRRLCSASGGALVAASSMKRGGDEEGRLLASTRSWLMEARYYLYLARRLGFLEHRRYRQLTAIQDVAVREVESFIRCGSP</sequence>
<evidence type="ECO:0008006" key="3">
    <source>
        <dbReference type="Google" id="ProtNLM"/>
    </source>
</evidence>
<dbReference type="InterPro" id="IPR036583">
    <property type="entry name" value="23S_rRNA_IVS_sf"/>
</dbReference>
<gene>
    <name evidence="1" type="ORF">IFK94_08990</name>
</gene>
<name>A0A8J7C1R7_9BACT</name>
<dbReference type="Gene3D" id="1.20.1440.60">
    <property type="entry name" value="23S rRNA-intervening sequence"/>
    <property type="match status" value="1"/>
</dbReference>
<protein>
    <recommendedName>
        <fullName evidence="3">Four helix bundle protein</fullName>
    </recommendedName>
</protein>
<accession>A0A8J7C1R7</accession>
<reference evidence="1 2" key="1">
    <citation type="submission" date="2020-08" db="EMBL/GenBank/DDBJ databases">
        <title>Acidobacteriota in marine sediments use diverse sulfur dissimilation pathways.</title>
        <authorList>
            <person name="Wasmund K."/>
        </authorList>
    </citation>
    <scope>NUCLEOTIDE SEQUENCE [LARGE SCALE GENOMIC DNA]</scope>
    <source>
        <strain evidence="1">MAG AM4</strain>
    </source>
</reference>
<dbReference type="AlphaFoldDB" id="A0A8J7C1R7"/>
<dbReference type="EMBL" id="JACXWD010000026">
    <property type="protein sequence ID" value="MBD3868250.1"/>
    <property type="molecule type" value="Genomic_DNA"/>
</dbReference>
<dbReference type="Proteomes" id="UP000648239">
    <property type="component" value="Unassembled WGS sequence"/>
</dbReference>
<dbReference type="SUPFAM" id="SSF158446">
    <property type="entry name" value="IVS-encoded protein-like"/>
    <property type="match status" value="1"/>
</dbReference>
<evidence type="ECO:0000313" key="2">
    <source>
        <dbReference type="Proteomes" id="UP000648239"/>
    </source>
</evidence>
<proteinExistence type="predicted"/>